<sequence length="71" mass="7566">DGDKAAKQIPLTYKANGQNAQTVTLDKGLNFTNGKNTTASVDAEGVVKYDVNKDLVDIHSISNTTNGPKME</sequence>
<proteinExistence type="predicted"/>
<accession>W1YIE2</accession>
<feature type="non-terminal residue" evidence="1">
    <location>
        <position position="71"/>
    </location>
</feature>
<gene>
    <name evidence="1" type="ORF">Q604_UNBC04564G0001</name>
</gene>
<comment type="caution">
    <text evidence="1">The sequence shown here is derived from an EMBL/GenBank/DDBJ whole genome shotgun (WGS) entry which is preliminary data.</text>
</comment>
<reference evidence="1" key="1">
    <citation type="submission" date="2013-12" db="EMBL/GenBank/DDBJ databases">
        <title>A Varibaculum cambriense genome reconstructed from a premature infant gut community with otherwise low bacterial novelty that shifts toward anaerobic metabolism during the third week of life.</title>
        <authorList>
            <person name="Brown C.T."/>
            <person name="Sharon I."/>
            <person name="Thomas B.C."/>
            <person name="Castelle C.J."/>
            <person name="Morowitz M.J."/>
            <person name="Banfield J.F."/>
        </authorList>
    </citation>
    <scope>NUCLEOTIDE SEQUENCE</scope>
</reference>
<feature type="non-terminal residue" evidence="1">
    <location>
        <position position="1"/>
    </location>
</feature>
<name>W1YIE2_9ZZZZ</name>
<protein>
    <submittedName>
        <fullName evidence="1">Hep/Hag repeat protein</fullName>
    </submittedName>
</protein>
<evidence type="ECO:0000313" key="1">
    <source>
        <dbReference type="EMBL" id="ETJ41510.1"/>
    </source>
</evidence>
<organism evidence="1">
    <name type="scientific">human gut metagenome</name>
    <dbReference type="NCBI Taxonomy" id="408170"/>
    <lineage>
        <taxon>unclassified sequences</taxon>
        <taxon>metagenomes</taxon>
        <taxon>organismal metagenomes</taxon>
    </lineage>
</organism>
<dbReference type="EMBL" id="AZMM01004564">
    <property type="protein sequence ID" value="ETJ41510.1"/>
    <property type="molecule type" value="Genomic_DNA"/>
</dbReference>
<dbReference type="AlphaFoldDB" id="W1YIE2"/>